<feature type="compositionally biased region" description="Polar residues" evidence="1">
    <location>
        <begin position="22"/>
        <end position="47"/>
    </location>
</feature>
<evidence type="ECO:0000313" key="2">
    <source>
        <dbReference type="EMBL" id="ABM35398.1"/>
    </source>
</evidence>
<dbReference type="EMBL" id="CP000529">
    <property type="protein sequence ID" value="ABM35398.1"/>
    <property type="molecule type" value="Genomic_DNA"/>
</dbReference>
<dbReference type="AlphaFoldDB" id="A1VIC0"/>
<gene>
    <name evidence="2" type="ordered locus">Pnap_0072</name>
</gene>
<organism evidence="2 3">
    <name type="scientific">Polaromonas naphthalenivorans (strain CJ2)</name>
    <dbReference type="NCBI Taxonomy" id="365044"/>
    <lineage>
        <taxon>Bacteria</taxon>
        <taxon>Pseudomonadati</taxon>
        <taxon>Pseudomonadota</taxon>
        <taxon>Betaproteobacteria</taxon>
        <taxon>Burkholderiales</taxon>
        <taxon>Comamonadaceae</taxon>
        <taxon>Polaromonas</taxon>
    </lineage>
</organism>
<reference evidence="3" key="1">
    <citation type="journal article" date="2009" name="Environ. Microbiol.">
        <title>The genome of Polaromonas naphthalenivorans strain CJ2, isolated from coal tar-contaminated sediment, reveals physiological and metabolic versatility and evolution through extensive horizontal gene transfer.</title>
        <authorList>
            <person name="Yagi J.M."/>
            <person name="Sims D."/>
            <person name="Brettin T."/>
            <person name="Bruce D."/>
            <person name="Madsen E.L."/>
        </authorList>
    </citation>
    <scope>NUCLEOTIDE SEQUENCE [LARGE SCALE GENOMIC DNA]</scope>
    <source>
        <strain evidence="3">CJ2</strain>
    </source>
</reference>
<protein>
    <submittedName>
        <fullName evidence="2">Uncharacterized protein</fullName>
    </submittedName>
</protein>
<evidence type="ECO:0000256" key="1">
    <source>
        <dbReference type="SAM" id="MobiDB-lite"/>
    </source>
</evidence>
<name>A1VIC0_POLNA</name>
<dbReference type="Proteomes" id="UP000000644">
    <property type="component" value="Chromosome"/>
</dbReference>
<keyword evidence="3" id="KW-1185">Reference proteome</keyword>
<sequence>MVTFFWRSKRKLLAAGQPPASPTQKSQPSKQPNSRPSNRPKPHQTTQAFKIQPFKLFAHANHAQVAINSIAISIHQGSLDTPLHQRLKHFSHVEQTNQSFLK</sequence>
<dbReference type="KEGG" id="pna:Pnap_0072"/>
<proteinExistence type="predicted"/>
<accession>A1VIC0</accession>
<dbReference type="HOGENOM" id="CLU_2274806_0_0_4"/>
<evidence type="ECO:0000313" key="3">
    <source>
        <dbReference type="Proteomes" id="UP000000644"/>
    </source>
</evidence>
<feature type="region of interest" description="Disordered" evidence="1">
    <location>
        <begin position="12"/>
        <end position="47"/>
    </location>
</feature>